<feature type="transmembrane region" description="Helical" evidence="1">
    <location>
        <begin position="29"/>
        <end position="50"/>
    </location>
</feature>
<reference evidence="2 3" key="1">
    <citation type="submission" date="2021-01" db="EMBL/GenBank/DDBJ databases">
        <title>Biogeographic distribution of Paracoccus.</title>
        <authorList>
            <person name="Hollensteiner J."/>
            <person name="Leineberger J."/>
            <person name="Brinkhoff T."/>
            <person name="Daniel R."/>
        </authorList>
    </citation>
    <scope>NUCLEOTIDE SEQUENCE [LARGE SCALE GENOMIC DNA]</scope>
    <source>
        <strain evidence="2 3">KCTC 22803</strain>
    </source>
</reference>
<name>A0ABY7SMN8_9RHOB</name>
<keyword evidence="3" id="KW-1185">Reference proteome</keyword>
<accession>A0ABY7SMN8</accession>
<evidence type="ECO:0000313" key="2">
    <source>
        <dbReference type="EMBL" id="WCR08154.1"/>
    </source>
</evidence>
<keyword evidence="1" id="KW-0812">Transmembrane</keyword>
<gene>
    <name evidence="2" type="ORF">JHX87_04885</name>
</gene>
<keyword evidence="1" id="KW-1133">Transmembrane helix</keyword>
<protein>
    <submittedName>
        <fullName evidence="2">Uncharacterized protein</fullName>
    </submittedName>
</protein>
<dbReference type="RefSeq" id="WP_271882812.1">
    <property type="nucleotide sequence ID" value="NZ_CP067136.1"/>
</dbReference>
<evidence type="ECO:0000313" key="3">
    <source>
        <dbReference type="Proteomes" id="UP001219349"/>
    </source>
</evidence>
<organism evidence="2 3">
    <name type="scientific">Paracoccus fistulariae</name>
    <dbReference type="NCBI Taxonomy" id="658446"/>
    <lineage>
        <taxon>Bacteria</taxon>
        <taxon>Pseudomonadati</taxon>
        <taxon>Pseudomonadota</taxon>
        <taxon>Alphaproteobacteria</taxon>
        <taxon>Rhodobacterales</taxon>
        <taxon>Paracoccaceae</taxon>
        <taxon>Paracoccus</taxon>
    </lineage>
</organism>
<evidence type="ECO:0000256" key="1">
    <source>
        <dbReference type="SAM" id="Phobius"/>
    </source>
</evidence>
<dbReference type="Proteomes" id="UP001219349">
    <property type="component" value="Chromosome"/>
</dbReference>
<dbReference type="EMBL" id="CP067136">
    <property type="protein sequence ID" value="WCR08154.1"/>
    <property type="molecule type" value="Genomic_DNA"/>
</dbReference>
<sequence length="74" mass="8118">MQQVATLAYQVRESPYNRKQADLQLMRKILFVIALTAVVFATVLSVFIGWRTINYQPAAEQDGSSQTAPAASSG</sequence>
<keyword evidence="1" id="KW-0472">Membrane</keyword>
<proteinExistence type="predicted"/>